<proteinExistence type="predicted"/>
<reference evidence="2 3" key="1">
    <citation type="journal article" date="2023" name="bioRxiv">
        <title>Conserved and derived expression patterns and positive selection on dental genes reveal complex evolutionary context of ever-growing rodent molars.</title>
        <authorList>
            <person name="Calamari Z.T."/>
            <person name="Song A."/>
            <person name="Cohen E."/>
            <person name="Akter M."/>
            <person name="Roy R.D."/>
            <person name="Hallikas O."/>
            <person name="Christensen M.M."/>
            <person name="Li P."/>
            <person name="Marangoni P."/>
            <person name="Jernvall J."/>
            <person name="Klein O.D."/>
        </authorList>
    </citation>
    <scope>NUCLEOTIDE SEQUENCE [LARGE SCALE GENOMIC DNA]</scope>
    <source>
        <strain evidence="2">V071</strain>
    </source>
</reference>
<keyword evidence="1" id="KW-1133">Transmembrane helix</keyword>
<accession>A0AAW0HY12</accession>
<evidence type="ECO:0000313" key="3">
    <source>
        <dbReference type="Proteomes" id="UP001488838"/>
    </source>
</evidence>
<keyword evidence="1" id="KW-0472">Membrane</keyword>
<protein>
    <submittedName>
        <fullName evidence="2">Uncharacterized protein</fullName>
    </submittedName>
</protein>
<comment type="caution">
    <text evidence="2">The sequence shown here is derived from an EMBL/GenBank/DDBJ whole genome shotgun (WGS) entry which is preliminary data.</text>
</comment>
<evidence type="ECO:0000313" key="2">
    <source>
        <dbReference type="EMBL" id="KAK7807125.1"/>
    </source>
</evidence>
<dbReference type="AlphaFoldDB" id="A0AAW0HY12"/>
<organism evidence="2 3">
    <name type="scientific">Myodes glareolus</name>
    <name type="common">Bank vole</name>
    <name type="synonym">Clethrionomys glareolus</name>
    <dbReference type="NCBI Taxonomy" id="447135"/>
    <lineage>
        <taxon>Eukaryota</taxon>
        <taxon>Metazoa</taxon>
        <taxon>Chordata</taxon>
        <taxon>Craniata</taxon>
        <taxon>Vertebrata</taxon>
        <taxon>Euteleostomi</taxon>
        <taxon>Mammalia</taxon>
        <taxon>Eutheria</taxon>
        <taxon>Euarchontoglires</taxon>
        <taxon>Glires</taxon>
        <taxon>Rodentia</taxon>
        <taxon>Myomorpha</taxon>
        <taxon>Muroidea</taxon>
        <taxon>Cricetidae</taxon>
        <taxon>Arvicolinae</taxon>
        <taxon>Myodes</taxon>
    </lineage>
</organism>
<keyword evidence="1" id="KW-0812">Transmembrane</keyword>
<gene>
    <name evidence="2" type="ORF">U0070_007425</name>
</gene>
<name>A0AAW0HY12_MYOGA</name>
<sequence length="162" mass="17772">MGMEEFLMQTSCYFREPCMQVCVVCVCGVVWYVWGGVVVVCVYLFWLWNQKQSLTWCFPFSSSFSLPDPTFCSFLADVRAVTGACLPSLLLRVTSSVYATDAIKVHVGFVLPKSDVLLGQSLFTFNILAGGLHELGCFPGLPIAVIASCCGTREDEISPSLV</sequence>
<keyword evidence="3" id="KW-1185">Reference proteome</keyword>
<feature type="transmembrane region" description="Helical" evidence="1">
    <location>
        <begin position="21"/>
        <end position="48"/>
    </location>
</feature>
<evidence type="ECO:0000256" key="1">
    <source>
        <dbReference type="SAM" id="Phobius"/>
    </source>
</evidence>
<dbReference type="Proteomes" id="UP001488838">
    <property type="component" value="Unassembled WGS sequence"/>
</dbReference>
<dbReference type="EMBL" id="JBBHLL010000281">
    <property type="protein sequence ID" value="KAK7807125.1"/>
    <property type="molecule type" value="Genomic_DNA"/>
</dbReference>